<dbReference type="InterPro" id="IPR033010">
    <property type="entry name" value="Cdc20/Fizzy"/>
</dbReference>
<dbReference type="InterPro" id="IPR015943">
    <property type="entry name" value="WD40/YVTN_repeat-like_dom_sf"/>
</dbReference>
<evidence type="ECO:0000256" key="4">
    <source>
        <dbReference type="SAM" id="MobiDB-lite"/>
    </source>
</evidence>
<dbReference type="GO" id="GO:0005680">
    <property type="term" value="C:anaphase-promoting complex"/>
    <property type="evidence" value="ECO:0007669"/>
    <property type="project" value="TreeGrafter"/>
</dbReference>
<evidence type="ECO:0000313" key="6">
    <source>
        <dbReference type="Proteomes" id="UP000293823"/>
    </source>
</evidence>
<comment type="caution">
    <text evidence="5">The sequence shown here is derived from an EMBL/GenBank/DDBJ whole genome shotgun (WGS) entry which is preliminary data.</text>
</comment>
<feature type="compositionally biased region" description="Polar residues" evidence="4">
    <location>
        <begin position="429"/>
        <end position="441"/>
    </location>
</feature>
<evidence type="ECO:0000313" key="5">
    <source>
        <dbReference type="EMBL" id="RYO53092.1"/>
    </source>
</evidence>
<feature type="region of interest" description="Disordered" evidence="4">
    <location>
        <begin position="239"/>
        <end position="260"/>
    </location>
</feature>
<sequence length="909" mass="99106">MSDTDDETSPSQSGYLTLPLSPTKTVCTEDWSSPRTLQSPRKSHSCLFFSDNNNNSDTTGSSLISPSSPRKSKFFSRLQALSTPDLRPIKREAVLEQSNDQTCPDHRRLNDFNSSFFNRSTTLAHSNVPFASTTAALPLDEGDLVPQGEACNSNPPRSVSLARKSRRTDRSSSDSLVSILSRGPSPSPNPIDTATKFESSNFTPLRYTDASSGETSRPAKLRQLPLRYASSPLRPSQWVARGGFLPSPRPNQTSTPDRFIPSRRLPAVTRESFELNSPAERRDKEQNMNRGARRGSDAFSRRLRRSGRMNEELRGLREAHSVVSGRANANRRNVNFRRNPLTLGARQISAGAVWNVGGPSAVSDTVVAVSTGRGGMLGSGTNAPLYKSAFLNRADPDAELEAYERRLALALDIDQTDRILQHSSSAASPRSQNSGPASQTKHVWRDGAWLRDGVDPILDAPNLRDDYYCTLLAYSYTSKCLAVGLGNCVHLWSERSGVSTPNPLNTVPPNGPSDVQHVTSLDFSSTAGGQAILAVGRADGRIILWSPLDSEPRFDATQPKPVSCVSWRPTVVQRPSLRDRAMNVPTEELLIGDEVSHIYFYSVEWPSETHSALFGWNGAMTLLARLSIHSQQICGLAWSSDGELFASGGNDNNCNLFETKKLLRPNAASESTAAILDVREGPRGESIYTVTNRNNNPVLHLAQSAAKHTWTLNAAVKAMAFCPWQRGLIAVGGGSNDRCIRFYHTRSGTCLATIDCAAQVTSLIWSQTRREIAATFGFAQPEHPYRVAVFAWPGCEQVVAVPWYDENRALCAVAYPGGPLNGSHIDGDRDGGRARGEDGVWSRRGAEEGCIVVAASDMAIRFHEIWSDRRGSVGFGTLLGSETTGLLGGSDILEGPYAGDFERPGMVIR</sequence>
<keyword evidence="6" id="KW-1185">Reference proteome</keyword>
<feature type="region of interest" description="Disordered" evidence="4">
    <location>
        <begin position="421"/>
        <end position="442"/>
    </location>
</feature>
<organism evidence="5 6">
    <name type="scientific">Alternaria arborescens</name>
    <dbReference type="NCBI Taxonomy" id="156630"/>
    <lineage>
        <taxon>Eukaryota</taxon>
        <taxon>Fungi</taxon>
        <taxon>Dikarya</taxon>
        <taxon>Ascomycota</taxon>
        <taxon>Pezizomycotina</taxon>
        <taxon>Dothideomycetes</taxon>
        <taxon>Pleosporomycetidae</taxon>
        <taxon>Pleosporales</taxon>
        <taxon>Pleosporineae</taxon>
        <taxon>Pleosporaceae</taxon>
        <taxon>Alternaria</taxon>
        <taxon>Alternaria sect. Alternaria</taxon>
    </lineage>
</organism>
<dbReference type="SUPFAM" id="SSF50978">
    <property type="entry name" value="WD40 repeat-like"/>
    <property type="match status" value="1"/>
</dbReference>
<evidence type="ECO:0000256" key="2">
    <source>
        <dbReference type="ARBA" id="ARBA00022737"/>
    </source>
</evidence>
<accession>A0A4Q4R9G0</accession>
<dbReference type="GO" id="GO:0010997">
    <property type="term" value="F:anaphase-promoting complex binding"/>
    <property type="evidence" value="ECO:0007669"/>
    <property type="project" value="InterPro"/>
</dbReference>
<feature type="repeat" description="WD" evidence="3">
    <location>
        <begin position="626"/>
        <end position="658"/>
    </location>
</feature>
<dbReference type="Pfam" id="PF00400">
    <property type="entry name" value="WD40"/>
    <property type="match status" value="1"/>
</dbReference>
<dbReference type="Gene3D" id="2.130.10.10">
    <property type="entry name" value="YVTN repeat-like/Quinoprotein amine dehydrogenase"/>
    <property type="match status" value="1"/>
</dbReference>
<dbReference type="InterPro" id="IPR001680">
    <property type="entry name" value="WD40_rpt"/>
</dbReference>
<dbReference type="PANTHER" id="PTHR19918">
    <property type="entry name" value="CELL DIVISION CYCLE 20 CDC20 FIZZY -RELATED"/>
    <property type="match status" value="1"/>
</dbReference>
<dbReference type="InterPro" id="IPR036322">
    <property type="entry name" value="WD40_repeat_dom_sf"/>
</dbReference>
<evidence type="ECO:0000256" key="3">
    <source>
        <dbReference type="PROSITE-ProRule" id="PRU00221"/>
    </source>
</evidence>
<dbReference type="OrthoDB" id="10263272at2759"/>
<feature type="region of interest" description="Disordered" evidence="4">
    <location>
        <begin position="145"/>
        <end position="223"/>
    </location>
</feature>
<dbReference type="GO" id="GO:1990757">
    <property type="term" value="F:ubiquitin ligase activator activity"/>
    <property type="evidence" value="ECO:0007669"/>
    <property type="project" value="TreeGrafter"/>
</dbReference>
<gene>
    <name evidence="5" type="ORF">AA0113_g9444</name>
</gene>
<dbReference type="Proteomes" id="UP000293823">
    <property type="component" value="Unassembled WGS sequence"/>
</dbReference>
<keyword evidence="1 3" id="KW-0853">WD repeat</keyword>
<dbReference type="EMBL" id="PEJP01000043">
    <property type="protein sequence ID" value="RYO53092.1"/>
    <property type="molecule type" value="Genomic_DNA"/>
</dbReference>
<proteinExistence type="predicted"/>
<evidence type="ECO:0000256" key="1">
    <source>
        <dbReference type="ARBA" id="ARBA00022574"/>
    </source>
</evidence>
<dbReference type="GO" id="GO:1905786">
    <property type="term" value="P:positive regulation of anaphase-promoting complex-dependent catabolic process"/>
    <property type="evidence" value="ECO:0007669"/>
    <property type="project" value="TreeGrafter"/>
</dbReference>
<keyword evidence="2" id="KW-0677">Repeat</keyword>
<protein>
    <submittedName>
        <fullName evidence="5">Uncharacterized protein</fullName>
    </submittedName>
</protein>
<feature type="region of interest" description="Disordered" evidence="4">
    <location>
        <begin position="1"/>
        <end position="44"/>
    </location>
</feature>
<dbReference type="SMART" id="SM00320">
    <property type="entry name" value="WD40"/>
    <property type="match status" value="3"/>
</dbReference>
<feature type="compositionally biased region" description="Low complexity" evidence="4">
    <location>
        <begin position="173"/>
        <end position="182"/>
    </location>
</feature>
<feature type="region of interest" description="Disordered" evidence="4">
    <location>
        <begin position="275"/>
        <end position="298"/>
    </location>
</feature>
<dbReference type="GO" id="GO:0031145">
    <property type="term" value="P:anaphase-promoting complex-dependent catabolic process"/>
    <property type="evidence" value="ECO:0007669"/>
    <property type="project" value="TreeGrafter"/>
</dbReference>
<feature type="compositionally biased region" description="Polar residues" evidence="4">
    <location>
        <begin position="190"/>
        <end position="215"/>
    </location>
</feature>
<reference evidence="6" key="1">
    <citation type="journal article" date="2019" name="bioRxiv">
        <title>Genomics, evolutionary history and diagnostics of the Alternaria alternata species group including apple and Asian pear pathotypes.</title>
        <authorList>
            <person name="Armitage A.D."/>
            <person name="Cockerton H.M."/>
            <person name="Sreenivasaprasad S."/>
            <person name="Woodhall J.W."/>
            <person name="Lane C.R."/>
            <person name="Harrison R.J."/>
            <person name="Clarkson J.P."/>
        </authorList>
    </citation>
    <scope>NUCLEOTIDE SEQUENCE [LARGE SCALE GENOMIC DNA]</scope>
    <source>
        <strain evidence="6">RGR 97.0016</strain>
    </source>
</reference>
<dbReference type="AlphaFoldDB" id="A0A4Q4R9G0"/>
<dbReference type="PANTHER" id="PTHR19918:SF5">
    <property type="entry name" value="MEIOSIS-SPECIFIC APC_C ACTIVATOR PROTEIN AMA1"/>
    <property type="match status" value="1"/>
</dbReference>
<name>A0A4Q4R9G0_9PLEO</name>
<dbReference type="PROSITE" id="PS50082">
    <property type="entry name" value="WD_REPEATS_2"/>
    <property type="match status" value="1"/>
</dbReference>
<feature type="compositionally biased region" description="Polar residues" evidence="4">
    <location>
        <begin position="9"/>
        <end position="40"/>
    </location>
</feature>